<organism evidence="1 2">
    <name type="scientific">Carpediemonas membranifera</name>
    <dbReference type="NCBI Taxonomy" id="201153"/>
    <lineage>
        <taxon>Eukaryota</taxon>
        <taxon>Metamonada</taxon>
        <taxon>Carpediemonas-like organisms</taxon>
        <taxon>Carpediemonas</taxon>
    </lineage>
</organism>
<protein>
    <submittedName>
        <fullName evidence="1">Uncharacterized protein</fullName>
    </submittedName>
</protein>
<accession>A0A8J6BY74</accession>
<gene>
    <name evidence="1" type="ORF">J8273_4308</name>
</gene>
<dbReference type="EMBL" id="JAHDYR010000016">
    <property type="protein sequence ID" value="KAG9394206.1"/>
    <property type="molecule type" value="Genomic_DNA"/>
</dbReference>
<evidence type="ECO:0000313" key="2">
    <source>
        <dbReference type="Proteomes" id="UP000717585"/>
    </source>
</evidence>
<dbReference type="AlphaFoldDB" id="A0A8J6BY74"/>
<name>A0A8J6BY74_9EUKA</name>
<proteinExistence type="predicted"/>
<sequence>MDQRFKTSSLRDLYDAEAMANLVQDFTEYINTGYNFNKQDLWNSVQYITRHVRFTEICGTDAIHTMIDASISRAGFTAKQQTILGKWSGPIYSPEGPEYFRYDGPDDVDRYGARRVGMGRLGGKF</sequence>
<comment type="caution">
    <text evidence="1">The sequence shown here is derived from an EMBL/GenBank/DDBJ whole genome shotgun (WGS) entry which is preliminary data.</text>
</comment>
<keyword evidence="2" id="KW-1185">Reference proteome</keyword>
<reference evidence="1" key="1">
    <citation type="submission" date="2021-05" db="EMBL/GenBank/DDBJ databases">
        <title>A free-living protist that lacks canonical eukaryotic 1 DNA replication and segregation systems.</title>
        <authorList>
            <person name="Salas-Leiva D.E."/>
            <person name="Tromer E.C."/>
            <person name="Curtis B.A."/>
            <person name="Jerlstrom-Hultqvist J."/>
            <person name="Kolisko M."/>
            <person name="Yi Z."/>
            <person name="Salas-Leiva J.S."/>
            <person name="Gallot-Lavallee L."/>
            <person name="Kops G.J.P.L."/>
            <person name="Archibald J.M."/>
            <person name="Simpson A.G.B."/>
            <person name="Roger A.J."/>
        </authorList>
    </citation>
    <scope>NUCLEOTIDE SEQUENCE</scope>
    <source>
        <strain evidence="1">BICM</strain>
    </source>
</reference>
<dbReference type="Proteomes" id="UP000717585">
    <property type="component" value="Unassembled WGS sequence"/>
</dbReference>
<evidence type="ECO:0000313" key="1">
    <source>
        <dbReference type="EMBL" id="KAG9394206.1"/>
    </source>
</evidence>